<keyword evidence="5 7" id="KW-0472">Membrane</keyword>
<evidence type="ECO:0000256" key="2">
    <source>
        <dbReference type="ARBA" id="ARBA00022692"/>
    </source>
</evidence>
<dbReference type="InterPro" id="IPR017927">
    <property type="entry name" value="FAD-bd_FR_type"/>
</dbReference>
<name>A0AAD5H7L4_9CHLO</name>
<evidence type="ECO:0000259" key="8">
    <source>
        <dbReference type="PROSITE" id="PS51384"/>
    </source>
</evidence>
<feature type="transmembrane region" description="Helical" evidence="7">
    <location>
        <begin position="179"/>
        <end position="202"/>
    </location>
</feature>
<feature type="transmembrane region" description="Helical" evidence="7">
    <location>
        <begin position="57"/>
        <end position="78"/>
    </location>
</feature>
<evidence type="ECO:0000256" key="5">
    <source>
        <dbReference type="ARBA" id="ARBA00023136"/>
    </source>
</evidence>
<dbReference type="Pfam" id="PF08022">
    <property type="entry name" value="FAD_binding_8"/>
    <property type="match status" value="1"/>
</dbReference>
<organism evidence="9 10">
    <name type="scientific">Chlorella ohadii</name>
    <dbReference type="NCBI Taxonomy" id="2649997"/>
    <lineage>
        <taxon>Eukaryota</taxon>
        <taxon>Viridiplantae</taxon>
        <taxon>Chlorophyta</taxon>
        <taxon>core chlorophytes</taxon>
        <taxon>Trebouxiophyceae</taxon>
        <taxon>Chlorellales</taxon>
        <taxon>Chlorellaceae</taxon>
        <taxon>Chlorella clade</taxon>
        <taxon>Chlorella</taxon>
    </lineage>
</organism>
<sequence length="683" mass="72588">MGLVGVLAATLRAVAAAAAWLCGLCFACFLYYAGSTQFEALEGALPALDFPPLDGSAVLAILCLWGGVLAALLITLAARRLLPARPPVEPAHGGLAQWVRRMLSTQLPPSTLWAGWVAKLFGRMVLPNLALLFMPIPHTNVGHGTMWILTVHAILYYAYWGTTGSFRRSFTAWGGSGEVSNLAGSCAYFAGLVLWGSSLTWVRRHFYELFFRLHIACFVAFFLLSCAHYPGCWLWFTPGLILYAADLALRAGQMTNLTTVAAATVDDSSGIATVVATADQAVRHRPLSEVWLSVPSLSRWQWHPFSVASGGGSSLKLHVKAYGRYTQRLLDALRRQQPLAVRLSGPMGNEMSGSCLLAPPPAWQRYETCIMFGGGVGVTALLSMLRCIAAERSAGQQAAAPLPRRVLCVWTARRVAEFSVLDAPLLRAAGAEDGWLTLQLHTTGGEEIVSDSKSSTVPSGAINLQADASRQGRLRQQLPAAPSSPGAAPPAKRMPGSSPFTWSMLRLAQPLSFGALHLAAVYFLAYFGALCGALLGVSYLQEPGTEQWRGGLVICTLISALALGLPYALAIFPLHAMRAAGRGATDAAEPYGEQAALLAQGCTLVNNAVSLPGEDISIQVQHGRPDIQACLRAAAAAAAEAGGKPVGVFAGGPRPMMRAVHLAVAELNGKGHHFELHNEAVEL</sequence>
<dbReference type="InterPro" id="IPR039261">
    <property type="entry name" value="FNR_nucleotide-bd"/>
</dbReference>
<keyword evidence="2 7" id="KW-0812">Transmembrane</keyword>
<evidence type="ECO:0000256" key="1">
    <source>
        <dbReference type="ARBA" id="ARBA00004141"/>
    </source>
</evidence>
<feature type="domain" description="FAD-binding FR-type" evidence="8">
    <location>
        <begin position="252"/>
        <end position="353"/>
    </location>
</feature>
<dbReference type="GO" id="GO:0016491">
    <property type="term" value="F:oxidoreductase activity"/>
    <property type="evidence" value="ECO:0007669"/>
    <property type="project" value="UniProtKB-KW"/>
</dbReference>
<evidence type="ECO:0000313" key="9">
    <source>
        <dbReference type="EMBL" id="KAI7844008.1"/>
    </source>
</evidence>
<feature type="compositionally biased region" description="Low complexity" evidence="6">
    <location>
        <begin position="479"/>
        <end position="491"/>
    </location>
</feature>
<feature type="transmembrane region" description="Helical" evidence="7">
    <location>
        <begin position="209"/>
        <end position="227"/>
    </location>
</feature>
<dbReference type="PROSITE" id="PS51384">
    <property type="entry name" value="FAD_FR"/>
    <property type="match status" value="1"/>
</dbReference>
<dbReference type="InterPro" id="IPR013112">
    <property type="entry name" value="FAD-bd_8"/>
</dbReference>
<evidence type="ECO:0000256" key="6">
    <source>
        <dbReference type="SAM" id="MobiDB-lite"/>
    </source>
</evidence>
<dbReference type="InterPro" id="IPR017938">
    <property type="entry name" value="Riboflavin_synthase-like_b-brl"/>
</dbReference>
<feature type="transmembrane region" description="Helical" evidence="7">
    <location>
        <begin position="513"/>
        <end position="539"/>
    </location>
</feature>
<protein>
    <recommendedName>
        <fullName evidence="8">FAD-binding FR-type domain-containing protein</fullName>
    </recommendedName>
</protein>
<evidence type="ECO:0000256" key="7">
    <source>
        <dbReference type="SAM" id="Phobius"/>
    </source>
</evidence>
<reference evidence="9" key="1">
    <citation type="submission" date="2020-11" db="EMBL/GenBank/DDBJ databases">
        <title>Chlorella ohadii genome sequencing and assembly.</title>
        <authorList>
            <person name="Murik O."/>
            <person name="Treves H."/>
            <person name="Kedem I."/>
            <person name="Shotland Y."/>
            <person name="Kaplan A."/>
        </authorList>
    </citation>
    <scope>NUCLEOTIDE SEQUENCE</scope>
    <source>
        <strain evidence="9">1</strain>
    </source>
</reference>
<dbReference type="GO" id="GO:0005886">
    <property type="term" value="C:plasma membrane"/>
    <property type="evidence" value="ECO:0007669"/>
    <property type="project" value="TreeGrafter"/>
</dbReference>
<feature type="region of interest" description="Disordered" evidence="6">
    <location>
        <begin position="474"/>
        <end position="495"/>
    </location>
</feature>
<evidence type="ECO:0000256" key="3">
    <source>
        <dbReference type="ARBA" id="ARBA00022989"/>
    </source>
</evidence>
<dbReference type="SFLD" id="SFLDG01168">
    <property type="entry name" value="Ferric_reductase_subgroup_(FRE"/>
    <property type="match status" value="1"/>
</dbReference>
<dbReference type="AlphaFoldDB" id="A0AAD5H7L4"/>
<evidence type="ECO:0000313" key="10">
    <source>
        <dbReference type="Proteomes" id="UP001205105"/>
    </source>
</evidence>
<dbReference type="Gene3D" id="3.40.50.80">
    <property type="entry name" value="Nucleotide-binding domain of ferredoxin-NADP reductase (FNR) module"/>
    <property type="match status" value="2"/>
</dbReference>
<keyword evidence="3 7" id="KW-1133">Transmembrane helix</keyword>
<dbReference type="CDD" id="cd06186">
    <property type="entry name" value="NOX_Duox_like_FAD_NADP"/>
    <property type="match status" value="1"/>
</dbReference>
<dbReference type="PANTHER" id="PTHR11972:SF69">
    <property type="entry name" value="FERRIC REDUCTION OXIDASE 6-RELATED"/>
    <property type="match status" value="1"/>
</dbReference>
<keyword evidence="4" id="KW-0560">Oxidoreductase</keyword>
<dbReference type="SUPFAM" id="SSF63380">
    <property type="entry name" value="Riboflavin synthase domain-like"/>
    <property type="match status" value="1"/>
</dbReference>
<gene>
    <name evidence="9" type="ORF">COHA_002545</name>
</gene>
<dbReference type="SUPFAM" id="SSF52343">
    <property type="entry name" value="Ferredoxin reductase-like, C-terminal NADP-linked domain"/>
    <property type="match status" value="1"/>
</dbReference>
<comment type="subcellular location">
    <subcellularLocation>
        <location evidence="1">Membrane</location>
        <topology evidence="1">Multi-pass membrane protein</topology>
    </subcellularLocation>
</comment>
<feature type="transmembrane region" description="Helical" evidence="7">
    <location>
        <begin position="551"/>
        <end position="572"/>
    </location>
</feature>
<proteinExistence type="predicted"/>
<dbReference type="Proteomes" id="UP001205105">
    <property type="component" value="Unassembled WGS sequence"/>
</dbReference>
<dbReference type="SFLD" id="SFLDS00052">
    <property type="entry name" value="Ferric_Reductase_Domain"/>
    <property type="match status" value="1"/>
</dbReference>
<dbReference type="PANTHER" id="PTHR11972">
    <property type="entry name" value="NADPH OXIDASE"/>
    <property type="match status" value="1"/>
</dbReference>
<dbReference type="InterPro" id="IPR050369">
    <property type="entry name" value="RBOH/FRE"/>
</dbReference>
<dbReference type="InterPro" id="IPR013130">
    <property type="entry name" value="Fe3_Rdtase_TM_dom"/>
</dbReference>
<keyword evidence="10" id="KW-1185">Reference proteome</keyword>
<evidence type="ECO:0000256" key="4">
    <source>
        <dbReference type="ARBA" id="ARBA00023002"/>
    </source>
</evidence>
<accession>A0AAD5H7L4</accession>
<dbReference type="EMBL" id="JADXDR010000035">
    <property type="protein sequence ID" value="KAI7844008.1"/>
    <property type="molecule type" value="Genomic_DNA"/>
</dbReference>
<comment type="caution">
    <text evidence="9">The sequence shown here is derived from an EMBL/GenBank/DDBJ whole genome shotgun (WGS) entry which is preliminary data.</text>
</comment>
<dbReference type="Pfam" id="PF01794">
    <property type="entry name" value="Ferric_reduct"/>
    <property type="match status" value="1"/>
</dbReference>
<feature type="transmembrane region" description="Helical" evidence="7">
    <location>
        <begin position="141"/>
        <end position="159"/>
    </location>
</feature>